<dbReference type="EMBL" id="CP075371">
    <property type="protein sequence ID" value="QVT78495.1"/>
    <property type="molecule type" value="Genomic_DNA"/>
</dbReference>
<accession>A0ABX8EDH8</accession>
<protein>
    <submittedName>
        <fullName evidence="3">Transcriptional repressor IclR</fullName>
    </submittedName>
</protein>
<evidence type="ECO:0000256" key="1">
    <source>
        <dbReference type="ARBA" id="ARBA00023125"/>
    </source>
</evidence>
<dbReference type="RefSeq" id="WP_246535835.1">
    <property type="nucleotide sequence ID" value="NZ_BAAAHS010000002.1"/>
</dbReference>
<dbReference type="PANTHER" id="PTHR30136">
    <property type="entry name" value="HELIX-TURN-HELIX TRANSCRIPTIONAL REGULATOR, ICLR FAMILY"/>
    <property type="match status" value="1"/>
</dbReference>
<evidence type="ECO:0000313" key="4">
    <source>
        <dbReference type="Proteomes" id="UP000679307"/>
    </source>
</evidence>
<organism evidence="3 4">
    <name type="scientific">Nocardioides aquaticus</name>
    <dbReference type="NCBI Taxonomy" id="160826"/>
    <lineage>
        <taxon>Bacteria</taxon>
        <taxon>Bacillati</taxon>
        <taxon>Actinomycetota</taxon>
        <taxon>Actinomycetes</taxon>
        <taxon>Propionibacteriales</taxon>
        <taxon>Nocardioidaceae</taxon>
        <taxon>Nocardioides</taxon>
    </lineage>
</organism>
<dbReference type="SMART" id="SM00346">
    <property type="entry name" value="HTH_ICLR"/>
    <property type="match status" value="1"/>
</dbReference>
<proteinExistence type="predicted"/>
<dbReference type="InterPro" id="IPR005471">
    <property type="entry name" value="Tscrpt_reg_IclR_N"/>
</dbReference>
<dbReference type="PANTHER" id="PTHR30136:SF24">
    <property type="entry name" value="HTH-TYPE TRANSCRIPTIONAL REPRESSOR ALLR"/>
    <property type="match status" value="1"/>
</dbReference>
<evidence type="ECO:0000313" key="3">
    <source>
        <dbReference type="EMBL" id="QVT78495.1"/>
    </source>
</evidence>
<name>A0ABX8EDH8_9ACTN</name>
<dbReference type="InterPro" id="IPR014757">
    <property type="entry name" value="Tscrpt_reg_IclR_C"/>
</dbReference>
<dbReference type="Pfam" id="PF09339">
    <property type="entry name" value="HTH_IclR"/>
    <property type="match status" value="1"/>
</dbReference>
<dbReference type="Pfam" id="PF01614">
    <property type="entry name" value="IclR_C"/>
    <property type="match status" value="1"/>
</dbReference>
<gene>
    <name evidence="3" type="primary">iclR_2</name>
    <name evidence="3" type="ORF">ENKNEFLB_00872</name>
</gene>
<dbReference type="InterPro" id="IPR050707">
    <property type="entry name" value="HTH_MetabolicPath_Reg"/>
</dbReference>
<dbReference type="Proteomes" id="UP000679307">
    <property type="component" value="Chromosome"/>
</dbReference>
<keyword evidence="1" id="KW-0238">DNA-binding</keyword>
<feature type="domain" description="HTH iclR-type" evidence="2">
    <location>
        <begin position="9"/>
        <end position="99"/>
    </location>
</feature>
<sequence length="254" mass="26130">MSTASGGGVQSLHRSLDLVAALEAAGAHGGHLPLAELAETAGIPAATAHRLLRTLVERGYVRQRPDRRYALGFRLVPLGTTATALLGEVAEGVLADLVDELGETANLAVLAGPRAEYVAQVPGRYAMRMFTQVGHRVALHCTGVGKALLAQLDDAAVAAVAAREGLPGHTAHTLTTLPALRDALALVRERGYAEDQEEQELGVRCVAVPVGGAGVGMAVSVSGPLTRVTDDVVERAVPALQAAAVRLVAGRDGA</sequence>
<evidence type="ECO:0000259" key="2">
    <source>
        <dbReference type="SMART" id="SM00346"/>
    </source>
</evidence>
<reference evidence="3 4" key="1">
    <citation type="submission" date="2021-05" db="EMBL/GenBank/DDBJ databases">
        <title>Complete genome of Nocardioides aquaticus KCTC 9944T isolated from meromictic and hypersaline Ekho Lake, Antarctica.</title>
        <authorList>
            <person name="Hwang K."/>
            <person name="Kim K.M."/>
            <person name="Choe H."/>
        </authorList>
    </citation>
    <scope>NUCLEOTIDE SEQUENCE [LARGE SCALE GENOMIC DNA]</scope>
    <source>
        <strain evidence="3 4">KCTC 9944</strain>
    </source>
</reference>
<keyword evidence="4" id="KW-1185">Reference proteome</keyword>